<evidence type="ECO:0000313" key="3">
    <source>
        <dbReference type="EMBL" id="QIK51140.1"/>
    </source>
</evidence>
<dbReference type="KEGG" id="jpo:G7058_03115"/>
<dbReference type="AlphaFoldDB" id="A0A6G7WFW2"/>
<sequence length="117" mass="13152">MLFKDEETFYDSNRERILAGILLTSGIVIGASLVALCAGRRKKVNGDKILDNVKKMFLADGPIEGSWIELHPVPLTRFSSETDVYYGGISRKENDELVQYEFIADAYTGTILDIYKL</sequence>
<proteinExistence type="predicted"/>
<dbReference type="RefSeq" id="WP_166062188.1">
    <property type="nucleotide sequence ID" value="NZ_CP049889.1"/>
</dbReference>
<keyword evidence="1" id="KW-1133">Transmembrane helix</keyword>
<keyword evidence="1" id="KW-0812">Transmembrane</keyword>
<feature type="domain" description="PepSY" evidence="2">
    <location>
        <begin position="48"/>
        <end position="115"/>
    </location>
</feature>
<dbReference type="GeneID" id="94552253"/>
<evidence type="ECO:0000259" key="2">
    <source>
        <dbReference type="Pfam" id="PF03413"/>
    </source>
</evidence>
<evidence type="ECO:0000256" key="1">
    <source>
        <dbReference type="SAM" id="Phobius"/>
    </source>
</evidence>
<feature type="transmembrane region" description="Helical" evidence="1">
    <location>
        <begin position="17"/>
        <end position="38"/>
    </location>
</feature>
<dbReference type="InterPro" id="IPR025711">
    <property type="entry name" value="PepSY"/>
</dbReference>
<dbReference type="EMBL" id="CP049889">
    <property type="protein sequence ID" value="QIK51140.1"/>
    <property type="molecule type" value="Genomic_DNA"/>
</dbReference>
<protein>
    <recommendedName>
        <fullName evidence="2">PepSY domain-containing protein</fullName>
    </recommendedName>
</protein>
<organism evidence="3 4">
    <name type="scientific">Jeotgalibaca porci</name>
    <dbReference type="NCBI Taxonomy" id="1868793"/>
    <lineage>
        <taxon>Bacteria</taxon>
        <taxon>Bacillati</taxon>
        <taxon>Bacillota</taxon>
        <taxon>Bacilli</taxon>
        <taxon>Lactobacillales</taxon>
        <taxon>Carnobacteriaceae</taxon>
        <taxon>Jeotgalibaca</taxon>
    </lineage>
</organism>
<reference evidence="3 4" key="1">
    <citation type="journal article" date="2017" name="Int. J. Syst. Evol. Microbiol.">
        <title>Jeotgalibaca porci sp. nov. and Jeotgalibaca arthritidis sp. nov., isolated from pigs, and emended description of the genus Jeotgalibaca.</title>
        <authorList>
            <person name="Zamora L."/>
            <person name="Perez-Sancho M."/>
            <person name="Dominguez L."/>
            <person name="Fernandez-Garayzabal J.F."/>
            <person name="Vela A.I."/>
        </authorList>
    </citation>
    <scope>NUCLEOTIDE SEQUENCE [LARGE SCALE GENOMIC DNA]</scope>
    <source>
        <strain evidence="3 4">CCUG 69148</strain>
    </source>
</reference>
<dbReference type="Proteomes" id="UP000501830">
    <property type="component" value="Chromosome"/>
</dbReference>
<gene>
    <name evidence="3" type="ORF">G7058_03115</name>
</gene>
<keyword evidence="1" id="KW-0472">Membrane</keyword>
<name>A0A6G7WFW2_9LACT</name>
<keyword evidence="4" id="KW-1185">Reference proteome</keyword>
<accession>A0A6G7WFW2</accession>
<evidence type="ECO:0000313" key="4">
    <source>
        <dbReference type="Proteomes" id="UP000501830"/>
    </source>
</evidence>
<dbReference type="Pfam" id="PF03413">
    <property type="entry name" value="PepSY"/>
    <property type="match status" value="1"/>
</dbReference>